<dbReference type="STRING" id="400727.A0A2T7NNE7"/>
<dbReference type="InterPro" id="IPR036691">
    <property type="entry name" value="Endo/exonu/phosph_ase_sf"/>
</dbReference>
<protein>
    <recommendedName>
        <fullName evidence="1">Endonuclease/exonuclease/phosphatase domain-containing protein</fullName>
    </recommendedName>
</protein>
<dbReference type="PANTHER" id="PTHR36688:SF2">
    <property type="entry name" value="ENDONUCLEASE_EXONUCLEASE_PHOSPHATASE DOMAIN-CONTAINING PROTEIN"/>
    <property type="match status" value="1"/>
</dbReference>
<dbReference type="Proteomes" id="UP000245119">
    <property type="component" value="Linkage Group LG10"/>
</dbReference>
<keyword evidence="3" id="KW-1185">Reference proteome</keyword>
<dbReference type="Gene3D" id="3.60.10.10">
    <property type="entry name" value="Endonuclease/exonuclease/phosphatase"/>
    <property type="match status" value="1"/>
</dbReference>
<comment type="caution">
    <text evidence="2">The sequence shown here is derived from an EMBL/GenBank/DDBJ whole genome shotgun (WGS) entry which is preliminary data.</text>
</comment>
<dbReference type="SUPFAM" id="SSF56219">
    <property type="entry name" value="DNase I-like"/>
    <property type="match status" value="1"/>
</dbReference>
<name>A0A2T7NNE7_POMCA</name>
<dbReference type="InterPro" id="IPR052560">
    <property type="entry name" value="RdDP_mobile_element"/>
</dbReference>
<dbReference type="InterPro" id="IPR005135">
    <property type="entry name" value="Endo/exonuclease/phosphatase"/>
</dbReference>
<evidence type="ECO:0000259" key="1">
    <source>
        <dbReference type="Pfam" id="PF14529"/>
    </source>
</evidence>
<evidence type="ECO:0000313" key="2">
    <source>
        <dbReference type="EMBL" id="PVD22672.1"/>
    </source>
</evidence>
<dbReference type="EMBL" id="PZQS01000010">
    <property type="protein sequence ID" value="PVD22672.1"/>
    <property type="molecule type" value="Genomic_DNA"/>
</dbReference>
<accession>A0A2T7NNE7</accession>
<dbReference type="AlphaFoldDB" id="A0A2T7NNE7"/>
<dbReference type="GO" id="GO:0003824">
    <property type="term" value="F:catalytic activity"/>
    <property type="evidence" value="ECO:0007669"/>
    <property type="project" value="InterPro"/>
</dbReference>
<dbReference type="PANTHER" id="PTHR36688">
    <property type="entry name" value="ENDO/EXONUCLEASE/PHOSPHATASE DOMAIN-CONTAINING PROTEIN"/>
    <property type="match status" value="1"/>
</dbReference>
<gene>
    <name evidence="2" type="ORF">C0Q70_15927</name>
</gene>
<organism evidence="2 3">
    <name type="scientific">Pomacea canaliculata</name>
    <name type="common">Golden apple snail</name>
    <dbReference type="NCBI Taxonomy" id="400727"/>
    <lineage>
        <taxon>Eukaryota</taxon>
        <taxon>Metazoa</taxon>
        <taxon>Spiralia</taxon>
        <taxon>Lophotrochozoa</taxon>
        <taxon>Mollusca</taxon>
        <taxon>Gastropoda</taxon>
        <taxon>Caenogastropoda</taxon>
        <taxon>Architaenioglossa</taxon>
        <taxon>Ampullarioidea</taxon>
        <taxon>Ampullariidae</taxon>
        <taxon>Pomacea</taxon>
    </lineage>
</organism>
<dbReference type="Pfam" id="PF14529">
    <property type="entry name" value="Exo_endo_phos_2"/>
    <property type="match status" value="1"/>
</dbReference>
<proteinExistence type="predicted"/>
<feature type="domain" description="Endonuclease/exonuclease/phosphatase" evidence="1">
    <location>
        <begin position="1"/>
        <end position="73"/>
    </location>
</feature>
<evidence type="ECO:0000313" key="3">
    <source>
        <dbReference type="Proteomes" id="UP000245119"/>
    </source>
</evidence>
<sequence>MWGGASTDTRGELLGSFFMENDLCILNDGSNTFCRPHNSTESAIDLSVVSPALLLDFNWAVHDDLCGSDHFPLVLHFTNGLERDDNLHKGGWNLTKADWLEFQTLCSTHLTRNPFFNFEIEDIRKDPMLHPAKVFTTSLNKIASETIPVLRHRNNRPRVPWFSEECRVAQRARKKAQRLAFRQPTPENVINFKRTRAHTRYIFKQARKLAWQRFVSSLSSRTTSQAVWAAIRKIKGRFQAESIGHLRVGDSILTEVQDVANSLASTFAHNSSSSHYSSDFQRVKSVQESSGCDFSSDNSEKYNLPFSLSELQQALQKSKDSAPGPDNISYQLLKHLPQSSLLLLLDIFNFIWVSGCFPPRGERQ</sequence>
<reference evidence="2 3" key="1">
    <citation type="submission" date="2018-04" db="EMBL/GenBank/DDBJ databases">
        <title>The genome of golden apple snail Pomacea canaliculata provides insight into stress tolerance and invasive adaptation.</title>
        <authorList>
            <person name="Liu C."/>
            <person name="Liu B."/>
            <person name="Ren Y."/>
            <person name="Zhang Y."/>
            <person name="Wang H."/>
            <person name="Li S."/>
            <person name="Jiang F."/>
            <person name="Yin L."/>
            <person name="Zhang G."/>
            <person name="Qian W."/>
            <person name="Fan W."/>
        </authorList>
    </citation>
    <scope>NUCLEOTIDE SEQUENCE [LARGE SCALE GENOMIC DNA]</scope>
    <source>
        <strain evidence="2">SZHN2017</strain>
        <tissue evidence="2">Muscle</tissue>
    </source>
</reference>